<dbReference type="InterPro" id="IPR036457">
    <property type="entry name" value="PPM-type-like_dom_sf"/>
</dbReference>
<evidence type="ECO:0000313" key="3">
    <source>
        <dbReference type="EMBL" id="TDU71331.1"/>
    </source>
</evidence>
<dbReference type="Pfam" id="PF07228">
    <property type="entry name" value="SpoIIE"/>
    <property type="match status" value="1"/>
</dbReference>
<dbReference type="AlphaFoldDB" id="A0A4R7RZN4"/>
<dbReference type="Proteomes" id="UP000295662">
    <property type="component" value="Unassembled WGS sequence"/>
</dbReference>
<reference evidence="3 4" key="1">
    <citation type="submission" date="2019-03" db="EMBL/GenBank/DDBJ databases">
        <title>Genomic Encyclopedia of Archaeal and Bacterial Type Strains, Phase II (KMG-II): from individual species to whole genera.</title>
        <authorList>
            <person name="Goeker M."/>
        </authorList>
    </citation>
    <scope>NUCLEOTIDE SEQUENCE [LARGE SCALE GENOMIC DNA]</scope>
    <source>
        <strain evidence="3 4">ATCC 25309</strain>
    </source>
</reference>
<dbReference type="SUPFAM" id="SSF55781">
    <property type="entry name" value="GAF domain-like"/>
    <property type="match status" value="1"/>
</dbReference>
<dbReference type="InterPro" id="IPR052016">
    <property type="entry name" value="Bact_Sigma-Reg"/>
</dbReference>
<keyword evidence="1" id="KW-0378">Hydrolase</keyword>
<dbReference type="InterPro" id="IPR029016">
    <property type="entry name" value="GAF-like_dom_sf"/>
</dbReference>
<dbReference type="PANTHER" id="PTHR43156">
    <property type="entry name" value="STAGE II SPORULATION PROTEIN E-RELATED"/>
    <property type="match status" value="1"/>
</dbReference>
<name>A0A4R7RZN4_9BACT</name>
<dbReference type="SMART" id="SM00331">
    <property type="entry name" value="PP2C_SIG"/>
    <property type="match status" value="1"/>
</dbReference>
<gene>
    <name evidence="3" type="ORF">EI77_02455</name>
</gene>
<dbReference type="GO" id="GO:0016791">
    <property type="term" value="F:phosphatase activity"/>
    <property type="evidence" value="ECO:0007669"/>
    <property type="project" value="TreeGrafter"/>
</dbReference>
<dbReference type="EMBL" id="SOCA01000003">
    <property type="protein sequence ID" value="TDU71331.1"/>
    <property type="molecule type" value="Genomic_DNA"/>
</dbReference>
<evidence type="ECO:0000313" key="4">
    <source>
        <dbReference type="Proteomes" id="UP000295662"/>
    </source>
</evidence>
<dbReference type="SUPFAM" id="SSF81606">
    <property type="entry name" value="PP2C-like"/>
    <property type="match status" value="1"/>
</dbReference>
<protein>
    <submittedName>
        <fullName evidence="3">Sigma-B regulation protein RsbU (Phosphoserine phosphatase)</fullName>
    </submittedName>
</protein>
<dbReference type="Gene3D" id="3.60.40.10">
    <property type="entry name" value="PPM-type phosphatase domain"/>
    <property type="match status" value="1"/>
</dbReference>
<keyword evidence="4" id="KW-1185">Reference proteome</keyword>
<dbReference type="RefSeq" id="WP_133795494.1">
    <property type="nucleotide sequence ID" value="NZ_SOCA01000003.1"/>
</dbReference>
<sequence length="481" mass="52007">MSIIIIIVLSLLLAGAGVALVLVSKKKNQAISDLLKEEQDIVEEERRMFGFLHDLGEAITREDSHSAMYRLIVEGAMRVLQSNGGALYLLDHTGKSLVPRFHSDHCAPLIDLPERIAAMGKTNASALLSFLRLHSLRVDESVIGGVFTSQRPEIIEDLRKDARLKHGNAFQNNVTVLVGPLSFGPKKLGVLAVTSAKGARNYKANDFEVFKSIVEQSAFALANAMAHQAAAEKKQIEAELRAASDIQRILLPERDPVLQGYTIAGRNIPAKVLSGDYYDYIPLCDQRQGVVIADVSGKGTAAAIITAMCRSILRSNSASSLSPAAVLAAVNRQLAPDIREDMFISMIYLVFDQATDTITLARAGHTLPLLWRKASGKVESLHSGGLAVGIDKGDVFERVTKDLTFQMHPGDCLLLYTDGVNEALDAKGLEFGEERIHTNLATLASHGSQGVVDGIIADVDKFLGGKRSHDDITLIALQKAA</sequence>
<feature type="domain" description="PPM-type phosphatase" evidence="2">
    <location>
        <begin position="258"/>
        <end position="479"/>
    </location>
</feature>
<dbReference type="InterPro" id="IPR003018">
    <property type="entry name" value="GAF"/>
</dbReference>
<comment type="caution">
    <text evidence="3">The sequence shown here is derived from an EMBL/GenBank/DDBJ whole genome shotgun (WGS) entry which is preliminary data.</text>
</comment>
<dbReference type="OrthoDB" id="311592at2"/>
<dbReference type="InterPro" id="IPR001932">
    <property type="entry name" value="PPM-type_phosphatase-like_dom"/>
</dbReference>
<organism evidence="3 4">
    <name type="scientific">Prosthecobacter fusiformis</name>
    <dbReference type="NCBI Taxonomy" id="48464"/>
    <lineage>
        <taxon>Bacteria</taxon>
        <taxon>Pseudomonadati</taxon>
        <taxon>Verrucomicrobiota</taxon>
        <taxon>Verrucomicrobiia</taxon>
        <taxon>Verrucomicrobiales</taxon>
        <taxon>Verrucomicrobiaceae</taxon>
        <taxon>Prosthecobacter</taxon>
    </lineage>
</organism>
<dbReference type="Gene3D" id="3.30.450.40">
    <property type="match status" value="1"/>
</dbReference>
<dbReference type="PANTHER" id="PTHR43156:SF2">
    <property type="entry name" value="STAGE II SPORULATION PROTEIN E"/>
    <property type="match status" value="1"/>
</dbReference>
<evidence type="ECO:0000256" key="1">
    <source>
        <dbReference type="ARBA" id="ARBA00022801"/>
    </source>
</evidence>
<accession>A0A4R7RZN4</accession>
<evidence type="ECO:0000259" key="2">
    <source>
        <dbReference type="SMART" id="SM00331"/>
    </source>
</evidence>
<dbReference type="Pfam" id="PF13185">
    <property type="entry name" value="GAF_2"/>
    <property type="match status" value="1"/>
</dbReference>
<proteinExistence type="predicted"/>